<comment type="catalytic activity">
    <reaction evidence="1">
        <text>ATP + H2O = ADP + phosphate + H(+)</text>
        <dbReference type="Rhea" id="RHEA:13065"/>
        <dbReference type="ChEBI" id="CHEBI:15377"/>
        <dbReference type="ChEBI" id="CHEBI:15378"/>
        <dbReference type="ChEBI" id="CHEBI:30616"/>
        <dbReference type="ChEBI" id="CHEBI:43474"/>
        <dbReference type="ChEBI" id="CHEBI:456216"/>
        <dbReference type="EC" id="5.6.2.3"/>
    </reaction>
</comment>
<dbReference type="AlphaFoldDB" id="F8QFX1"/>
<dbReference type="Pfam" id="PF05970">
    <property type="entry name" value="PIF1"/>
    <property type="match status" value="1"/>
</dbReference>
<gene>
    <name evidence="5" type="ORF">SERLA73DRAFT_156759</name>
</gene>
<keyword evidence="6" id="KW-1185">Reference proteome</keyword>
<keyword evidence="1" id="KW-0233">DNA recombination</keyword>
<feature type="domain" description="DNA helicase Pif1-like DEAD-box helicase" evidence="3">
    <location>
        <begin position="329"/>
        <end position="416"/>
    </location>
</feature>
<dbReference type="InParanoid" id="F8QFX1"/>
<dbReference type="InterPro" id="IPR027417">
    <property type="entry name" value="P-loop_NTPase"/>
</dbReference>
<evidence type="ECO:0000256" key="2">
    <source>
        <dbReference type="SAM" id="MobiDB-lite"/>
    </source>
</evidence>
<sequence length="421" mass="46582">MQFSKNAVPKELLSETKYSDDMETLEKGVKDVEAPGASSVVDIEEDEDTEVDNEEPAVIPLQALVVLDLYASGVQDNELLSSALKNISATDREHRLALRRGNQFINKYGQKDKHGKPSHVFGVIQKQQASDEEKKKRMITNLVASMLKKHLSIVKAKIMGTDESRVALRSCIWSMVLMKSPQYLWITINPLDYHDPIAQVFAGVDIDLNSFVNTAGPLSSRQSEIITGNPYAASKFFHSIVNTILEELFGIKVASKTESVKIQRREGTLGTVEGYVGTVEAQGRGMAIKTLKQLCQSPKQMLKKLWNVTCLLGKCYTQLIDRDSTAEHLNDRQKKAYTIVTDQLQSFLNGENPSQILMMVLGEARTGKTTLLKSIIQFFENHGASDHLAKTATSGIAASLLNGSTLHSWAKLPTRGTSKDN</sequence>
<comment type="similarity">
    <text evidence="1">Belongs to the helicase family.</text>
</comment>
<evidence type="ECO:0000259" key="3">
    <source>
        <dbReference type="Pfam" id="PF05970"/>
    </source>
</evidence>
<evidence type="ECO:0000256" key="1">
    <source>
        <dbReference type="RuleBase" id="RU363044"/>
    </source>
</evidence>
<dbReference type="GO" id="GO:0006281">
    <property type="term" value="P:DNA repair"/>
    <property type="evidence" value="ECO:0007669"/>
    <property type="project" value="UniProtKB-KW"/>
</dbReference>
<protein>
    <recommendedName>
        <fullName evidence="1">ATP-dependent DNA helicase</fullName>
        <ecNumber evidence="1">5.6.2.3</ecNumber>
    </recommendedName>
</protein>
<keyword evidence="1" id="KW-0234">DNA repair</keyword>
<keyword evidence="1" id="KW-0067">ATP-binding</keyword>
<organism evidence="6">
    <name type="scientific">Serpula lacrymans var. lacrymans (strain S7.3)</name>
    <name type="common">Dry rot fungus</name>
    <dbReference type="NCBI Taxonomy" id="936435"/>
    <lineage>
        <taxon>Eukaryota</taxon>
        <taxon>Fungi</taxon>
        <taxon>Dikarya</taxon>
        <taxon>Basidiomycota</taxon>
        <taxon>Agaricomycotina</taxon>
        <taxon>Agaricomycetes</taxon>
        <taxon>Agaricomycetidae</taxon>
        <taxon>Boletales</taxon>
        <taxon>Coniophorineae</taxon>
        <taxon>Serpulaceae</taxon>
        <taxon>Serpula</taxon>
    </lineage>
</organism>
<dbReference type="GO" id="GO:0005524">
    <property type="term" value="F:ATP binding"/>
    <property type="evidence" value="ECO:0007669"/>
    <property type="project" value="UniProtKB-KW"/>
</dbReference>
<name>F8QFX1_SERL3</name>
<dbReference type="InterPro" id="IPR025476">
    <property type="entry name" value="Helitron_helicase-like"/>
</dbReference>
<dbReference type="EMBL" id="GL945498">
    <property type="protein sequence ID" value="EGN92816.1"/>
    <property type="molecule type" value="Genomic_DNA"/>
</dbReference>
<dbReference type="GO" id="GO:0016887">
    <property type="term" value="F:ATP hydrolysis activity"/>
    <property type="evidence" value="ECO:0007669"/>
    <property type="project" value="RHEA"/>
</dbReference>
<feature type="region of interest" description="Disordered" evidence="2">
    <location>
        <begin position="1"/>
        <end position="20"/>
    </location>
</feature>
<dbReference type="EC" id="5.6.2.3" evidence="1"/>
<evidence type="ECO:0000313" key="5">
    <source>
        <dbReference type="EMBL" id="EGN92816.1"/>
    </source>
</evidence>
<feature type="domain" description="Helitron helicase-like" evidence="4">
    <location>
        <begin position="140"/>
        <end position="286"/>
    </location>
</feature>
<keyword evidence="1" id="KW-0347">Helicase</keyword>
<accession>F8QFX1</accession>
<keyword evidence="1" id="KW-0547">Nucleotide-binding</keyword>
<dbReference type="GO" id="GO:0000723">
    <property type="term" value="P:telomere maintenance"/>
    <property type="evidence" value="ECO:0007669"/>
    <property type="project" value="InterPro"/>
</dbReference>
<keyword evidence="1" id="KW-0378">Hydrolase</keyword>
<dbReference type="InterPro" id="IPR010285">
    <property type="entry name" value="DNA_helicase_pif1-like_DEAD"/>
</dbReference>
<dbReference type="Gene3D" id="3.40.50.300">
    <property type="entry name" value="P-loop containing nucleotide triphosphate hydrolases"/>
    <property type="match status" value="1"/>
</dbReference>
<dbReference type="GO" id="GO:0043139">
    <property type="term" value="F:5'-3' DNA helicase activity"/>
    <property type="evidence" value="ECO:0007669"/>
    <property type="project" value="UniProtKB-EC"/>
</dbReference>
<evidence type="ECO:0000259" key="4">
    <source>
        <dbReference type="Pfam" id="PF14214"/>
    </source>
</evidence>
<evidence type="ECO:0000313" key="6">
    <source>
        <dbReference type="Proteomes" id="UP000008063"/>
    </source>
</evidence>
<comment type="cofactor">
    <cofactor evidence="1">
        <name>Mg(2+)</name>
        <dbReference type="ChEBI" id="CHEBI:18420"/>
    </cofactor>
</comment>
<reference evidence="6" key="1">
    <citation type="journal article" date="2011" name="Science">
        <title>The plant cell wall-decomposing machinery underlies the functional diversity of forest fungi.</title>
        <authorList>
            <person name="Eastwood D.C."/>
            <person name="Floudas D."/>
            <person name="Binder M."/>
            <person name="Majcherczyk A."/>
            <person name="Schneider P."/>
            <person name="Aerts A."/>
            <person name="Asiegbu F.O."/>
            <person name="Baker S.E."/>
            <person name="Barry K."/>
            <person name="Bendiksby M."/>
            <person name="Blumentritt M."/>
            <person name="Coutinho P.M."/>
            <person name="Cullen D."/>
            <person name="de Vries R.P."/>
            <person name="Gathman A."/>
            <person name="Goodell B."/>
            <person name="Henrissat B."/>
            <person name="Ihrmark K."/>
            <person name="Kauserud H."/>
            <person name="Kohler A."/>
            <person name="LaButti K."/>
            <person name="Lapidus A."/>
            <person name="Lavin J.L."/>
            <person name="Lee Y.-H."/>
            <person name="Lindquist E."/>
            <person name="Lilly W."/>
            <person name="Lucas S."/>
            <person name="Morin E."/>
            <person name="Murat C."/>
            <person name="Oguiza J.A."/>
            <person name="Park J."/>
            <person name="Pisabarro A.G."/>
            <person name="Riley R."/>
            <person name="Rosling A."/>
            <person name="Salamov A."/>
            <person name="Schmidt O."/>
            <person name="Schmutz J."/>
            <person name="Skrede I."/>
            <person name="Stenlid J."/>
            <person name="Wiebenga A."/>
            <person name="Xie X."/>
            <person name="Kuees U."/>
            <person name="Hibbett D.S."/>
            <person name="Hoffmeister D."/>
            <person name="Hoegberg N."/>
            <person name="Martin F."/>
            <person name="Grigoriev I.V."/>
            <person name="Watkinson S.C."/>
        </authorList>
    </citation>
    <scope>NUCLEOTIDE SEQUENCE [LARGE SCALE GENOMIC DNA]</scope>
    <source>
        <strain evidence="6">strain S7.3</strain>
    </source>
</reference>
<dbReference type="OrthoDB" id="432234at2759"/>
<dbReference type="HOGENOM" id="CLU_652397_0_0_1"/>
<keyword evidence="1" id="KW-0227">DNA damage</keyword>
<proteinExistence type="inferred from homology"/>
<dbReference type="GO" id="GO:0006310">
    <property type="term" value="P:DNA recombination"/>
    <property type="evidence" value="ECO:0007669"/>
    <property type="project" value="UniProtKB-KW"/>
</dbReference>
<dbReference type="Pfam" id="PF14214">
    <property type="entry name" value="Helitron_like_N"/>
    <property type="match status" value="1"/>
</dbReference>
<dbReference type="Proteomes" id="UP000008063">
    <property type="component" value="Unassembled WGS sequence"/>
</dbReference>